<keyword evidence="7 8" id="KW-0472">Membrane</keyword>
<evidence type="ECO:0000313" key="10">
    <source>
        <dbReference type="Proteomes" id="UP000554488"/>
    </source>
</evidence>
<dbReference type="GO" id="GO:0055085">
    <property type="term" value="P:transmembrane transport"/>
    <property type="evidence" value="ECO:0007669"/>
    <property type="project" value="TreeGrafter"/>
</dbReference>
<feature type="transmembrane region" description="Helical" evidence="8">
    <location>
        <begin position="18"/>
        <end position="39"/>
    </location>
</feature>
<reference evidence="9 10" key="2">
    <citation type="submission" date="2020-07" db="EMBL/GenBank/DDBJ databases">
        <title>Bacterial metabolism rescues the inhibition of intestinal drug absorption by food and drug additives.</title>
        <authorList>
            <person name="Zou L."/>
            <person name="Spanogiannopoulos P."/>
            <person name="Chien H.-C."/>
            <person name="Pieper L.M."/>
            <person name="Cai W."/>
            <person name="Khuri N."/>
            <person name="Pottel J."/>
            <person name="Vora B."/>
            <person name="Ni Z."/>
            <person name="Tsakalozou E."/>
            <person name="Zhang W."/>
            <person name="Shoichet B.K."/>
            <person name="Giacomini K.M."/>
            <person name="Turnbaugh P.J."/>
        </authorList>
    </citation>
    <scope>NUCLEOTIDE SEQUENCE [LARGE SCALE GENOMIC DNA]</scope>
    <source>
        <strain evidence="9 10">F22</strain>
    </source>
</reference>
<protein>
    <submittedName>
        <fullName evidence="9">AI-2E family transporter</fullName>
    </submittedName>
</protein>
<evidence type="ECO:0000256" key="7">
    <source>
        <dbReference type="ARBA" id="ARBA00023136"/>
    </source>
</evidence>
<feature type="transmembrane region" description="Helical" evidence="8">
    <location>
        <begin position="181"/>
        <end position="204"/>
    </location>
</feature>
<sequence length="417" mass="46465">MEKIVDFSKLSIKKIRELIVFTALIVVALWKFDVVLGVIKAVWGIIFPFALGGAIAFVINVPMSFLEKKLFGKAKEKGSKAAGKLARPISLLLTIVLVVGVIVLVMFGLIPQLTATIGSLMNSIAEFIPQMQSWVREFTHNNREIMDLVNQVEFNPNKAIQWGMSILGNGAGNFMNTTMTAVGSIVSGVTTFFIAFSFACYIFFQKEKLHVQVRKVFFAFIPKRKAEVILEVCSLTYRTFANFLTGQCLEAVILGSMFVITLSILKMPYALLIGIIISFTALIPIFGAFIGCVLGGLLIFMVSPKQAILFILVFLILQQIEGNLIYPHVVGSSVGLPSIWVLAAVTIGGNLLGIVGMLIFIPLVSVLYTLFREYVYLRLKKQHIKKVTKTEVEEYTQEEIDKMKELYEKEHPEKCLE</sequence>
<reference evidence="9 10" key="1">
    <citation type="submission" date="2020-04" db="EMBL/GenBank/DDBJ databases">
        <authorList>
            <person name="Pieper L."/>
        </authorList>
    </citation>
    <scope>NUCLEOTIDE SEQUENCE [LARGE SCALE GENOMIC DNA]</scope>
    <source>
        <strain evidence="9 10">F22</strain>
    </source>
</reference>
<evidence type="ECO:0000256" key="2">
    <source>
        <dbReference type="ARBA" id="ARBA00009773"/>
    </source>
</evidence>
<keyword evidence="6 8" id="KW-1133">Transmembrane helix</keyword>
<evidence type="ECO:0000256" key="1">
    <source>
        <dbReference type="ARBA" id="ARBA00004651"/>
    </source>
</evidence>
<feature type="transmembrane region" description="Helical" evidence="8">
    <location>
        <begin position="45"/>
        <end position="65"/>
    </location>
</feature>
<evidence type="ECO:0000256" key="4">
    <source>
        <dbReference type="ARBA" id="ARBA00022475"/>
    </source>
</evidence>
<keyword evidence="5 8" id="KW-0812">Transmembrane</keyword>
<feature type="transmembrane region" description="Helical" evidence="8">
    <location>
        <begin position="248"/>
        <end position="265"/>
    </location>
</feature>
<evidence type="ECO:0000256" key="6">
    <source>
        <dbReference type="ARBA" id="ARBA00022989"/>
    </source>
</evidence>
<dbReference type="Proteomes" id="UP000554488">
    <property type="component" value="Unassembled WGS sequence"/>
</dbReference>
<keyword evidence="3" id="KW-0813">Transport</keyword>
<organism evidence="9 10">
    <name type="scientific">Coprococcus comes</name>
    <dbReference type="NCBI Taxonomy" id="410072"/>
    <lineage>
        <taxon>Bacteria</taxon>
        <taxon>Bacillati</taxon>
        <taxon>Bacillota</taxon>
        <taxon>Clostridia</taxon>
        <taxon>Lachnospirales</taxon>
        <taxon>Lachnospiraceae</taxon>
        <taxon>Coprococcus</taxon>
    </lineage>
</organism>
<gene>
    <name evidence="9" type="ORF">HUU93_09260</name>
</gene>
<dbReference type="PANTHER" id="PTHR21716">
    <property type="entry name" value="TRANSMEMBRANE PROTEIN"/>
    <property type="match status" value="1"/>
</dbReference>
<dbReference type="AlphaFoldDB" id="A0A849Y2I0"/>
<evidence type="ECO:0000256" key="3">
    <source>
        <dbReference type="ARBA" id="ARBA00022448"/>
    </source>
</evidence>
<name>A0A849Y2I0_9FIRM</name>
<feature type="transmembrane region" description="Helical" evidence="8">
    <location>
        <begin position="338"/>
        <end position="371"/>
    </location>
</feature>
<dbReference type="InterPro" id="IPR002549">
    <property type="entry name" value="AI-2E-like"/>
</dbReference>
<feature type="transmembrane region" description="Helical" evidence="8">
    <location>
        <begin position="85"/>
        <end position="110"/>
    </location>
</feature>
<evidence type="ECO:0000256" key="5">
    <source>
        <dbReference type="ARBA" id="ARBA00022692"/>
    </source>
</evidence>
<dbReference type="GO" id="GO:0005886">
    <property type="term" value="C:plasma membrane"/>
    <property type="evidence" value="ECO:0007669"/>
    <property type="project" value="UniProtKB-SubCell"/>
</dbReference>
<evidence type="ECO:0000313" key="9">
    <source>
        <dbReference type="EMBL" id="NUN86779.1"/>
    </source>
</evidence>
<dbReference type="PANTHER" id="PTHR21716:SF53">
    <property type="entry name" value="PERMEASE PERM-RELATED"/>
    <property type="match status" value="1"/>
</dbReference>
<comment type="similarity">
    <text evidence="2">Belongs to the autoinducer-2 exporter (AI-2E) (TC 2.A.86) family.</text>
</comment>
<comment type="caution">
    <text evidence="9">The sequence shown here is derived from an EMBL/GenBank/DDBJ whole genome shotgun (WGS) entry which is preliminary data.</text>
</comment>
<proteinExistence type="inferred from homology"/>
<dbReference type="Pfam" id="PF01594">
    <property type="entry name" value="AI-2E_transport"/>
    <property type="match status" value="1"/>
</dbReference>
<accession>A0A849Y2I0</accession>
<feature type="transmembrane region" description="Helical" evidence="8">
    <location>
        <begin position="307"/>
        <end position="326"/>
    </location>
</feature>
<dbReference type="EMBL" id="JABWDC010000032">
    <property type="protein sequence ID" value="NUN86779.1"/>
    <property type="molecule type" value="Genomic_DNA"/>
</dbReference>
<evidence type="ECO:0000256" key="8">
    <source>
        <dbReference type="SAM" id="Phobius"/>
    </source>
</evidence>
<keyword evidence="4" id="KW-1003">Cell membrane</keyword>
<comment type="subcellular location">
    <subcellularLocation>
        <location evidence="1">Cell membrane</location>
        <topology evidence="1">Multi-pass membrane protein</topology>
    </subcellularLocation>
</comment>
<feature type="transmembrane region" description="Helical" evidence="8">
    <location>
        <begin position="271"/>
        <end position="300"/>
    </location>
</feature>